<feature type="compositionally biased region" description="Acidic residues" evidence="3">
    <location>
        <begin position="27"/>
        <end position="37"/>
    </location>
</feature>
<evidence type="ECO:0000256" key="2">
    <source>
        <dbReference type="ARBA" id="ARBA00017294"/>
    </source>
</evidence>
<comment type="similarity">
    <text evidence="1">Belongs to the KRI1 family.</text>
</comment>
<dbReference type="GO" id="GO:0000447">
    <property type="term" value="P:endonucleolytic cleavage in ITS1 to separate SSU-rRNA from 5.8S rRNA and LSU-rRNA from tricistronic rRNA transcript (SSU-rRNA, 5.8S rRNA, LSU-rRNA)"/>
    <property type="evidence" value="ECO:0007669"/>
    <property type="project" value="TreeGrafter"/>
</dbReference>
<dbReference type="InterPro" id="IPR024626">
    <property type="entry name" value="Kri1-like_C"/>
</dbReference>
<dbReference type="InterPro" id="IPR018034">
    <property type="entry name" value="Kri1"/>
</dbReference>
<feature type="compositionally biased region" description="Basic residues" evidence="3">
    <location>
        <begin position="866"/>
        <end position="876"/>
    </location>
</feature>
<dbReference type="AlphaFoldDB" id="A0A7R9CMA8"/>
<reference evidence="5" key="1">
    <citation type="submission" date="2020-11" db="EMBL/GenBank/DDBJ databases">
        <authorList>
            <person name="Tran Van P."/>
        </authorList>
    </citation>
    <scope>NUCLEOTIDE SEQUENCE</scope>
</reference>
<feature type="domain" description="Kri1-like C-terminal" evidence="4">
    <location>
        <begin position="536"/>
        <end position="622"/>
    </location>
</feature>
<dbReference type="Pfam" id="PF05178">
    <property type="entry name" value="Kri1"/>
    <property type="match status" value="1"/>
</dbReference>
<evidence type="ECO:0000256" key="3">
    <source>
        <dbReference type="SAM" id="MobiDB-lite"/>
    </source>
</evidence>
<gene>
    <name evidence="5" type="ORF">TPSB3V08_LOCUS1721</name>
</gene>
<name>A0A7R9CMA8_TIMPO</name>
<feature type="region of interest" description="Disordered" evidence="3">
    <location>
        <begin position="841"/>
        <end position="889"/>
    </location>
</feature>
<evidence type="ECO:0000256" key="1">
    <source>
        <dbReference type="ARBA" id="ARBA00007473"/>
    </source>
</evidence>
<evidence type="ECO:0000313" key="5">
    <source>
        <dbReference type="EMBL" id="CAD7398486.1"/>
    </source>
</evidence>
<accession>A0A7R9CMA8</accession>
<dbReference type="GO" id="GO:0005730">
    <property type="term" value="C:nucleolus"/>
    <property type="evidence" value="ECO:0007669"/>
    <property type="project" value="TreeGrafter"/>
</dbReference>
<feature type="region of interest" description="Disordered" evidence="3">
    <location>
        <begin position="291"/>
        <end position="316"/>
    </location>
</feature>
<sequence length="927" mass="108947">MNRLFISNWNLHVKNKYGEDAVNKLDDNDESSSDEENENAKELTEEFERDFLKTLSYLKKKDPCIYDKDTKFFEEYKSTLRQDGSSEEKSKKQEKSLFLRDYERKLILEKGGKFTDDEEEYSSNVNKKRPPSPTLVEEELAIRDSFKNVLNDDDEDVNNLGGLFKKRQKSKQELEKDNANYLEWLKGQKEELLDKKMESELKPLHDFWNDPQLDESEQFLRDYILNQKFLETEDDDHIPTYEEIVHDSDEGLSGDEHTLGQQEEFERKFNFRFEEPDSEFTKRYPRVMEHSLRKKDDRRKLKREELKKRKQEEKVRKREELKRLRAMKRKEIETKLEKLKEITGNAELGFKDEDLEGEFNPAEYDKRMKELFSDEFYKEEDYSQKPEFPDIDEELEIENWERWRGEVTSEVDNGNEYQPHCEDPDFNVRVQYAIRHLSSVGSMSLYLAKGPGCRQDPELLGMGRELIYSSESGRVCCFPKRVFLVFQQMDCDYDPKAQFQAELIETTRRRKKGRRRSKLAQLLAKKKPIFEPNERTFDEYVNEYYKMDFEDVIGDLPCRFKYRNVVPNSFGLTTDEILSAKDKELNQWVSLGKAVQYRPETKELYDVKAYQNKAKNIKLKEKCLASLYSGLPLHRFLAGMSWASEETVGRFKQAYTCSFRMSTTLGLDLGISQSTAGRILCKRLKIKSFKLELLQGLSVGDKKVCLYFCFEMVEREKTEEKTPEPGKKKKKRKRKKSSTAETSEKAFKIQRLDSQLIQTELPTEIQANKIPTHTSKQITVTTKKENELTITSQSKSQVKENNLLINKDKIETNPSNELNIKSEELKQTARKLFVLPTSASVSMKGSKKKKNKKIKETLNDSSSNHSKLKLKRKKHKNENSGGKILHNGKSLDNSQELAISDTRLRAYGIRPKTFKNKLKYGKQQNMY</sequence>
<organism evidence="5">
    <name type="scientific">Timema poppense</name>
    <name type="common">Walking stick</name>
    <dbReference type="NCBI Taxonomy" id="170557"/>
    <lineage>
        <taxon>Eukaryota</taxon>
        <taxon>Metazoa</taxon>
        <taxon>Ecdysozoa</taxon>
        <taxon>Arthropoda</taxon>
        <taxon>Hexapoda</taxon>
        <taxon>Insecta</taxon>
        <taxon>Pterygota</taxon>
        <taxon>Neoptera</taxon>
        <taxon>Polyneoptera</taxon>
        <taxon>Phasmatodea</taxon>
        <taxon>Timematodea</taxon>
        <taxon>Timematoidea</taxon>
        <taxon>Timematidae</taxon>
        <taxon>Timema</taxon>
    </lineage>
</organism>
<dbReference type="Pfam" id="PF12936">
    <property type="entry name" value="Kri1_C"/>
    <property type="match status" value="1"/>
</dbReference>
<dbReference type="PANTHER" id="PTHR14490">
    <property type="entry name" value="ZINC FINGER, ZZ TYPE"/>
    <property type="match status" value="1"/>
</dbReference>
<dbReference type="PANTHER" id="PTHR14490:SF5">
    <property type="entry name" value="PROTEIN KRI1 HOMOLOG"/>
    <property type="match status" value="1"/>
</dbReference>
<dbReference type="GO" id="GO:0030686">
    <property type="term" value="C:90S preribosome"/>
    <property type="evidence" value="ECO:0007669"/>
    <property type="project" value="TreeGrafter"/>
</dbReference>
<feature type="region of interest" description="Disordered" evidence="3">
    <location>
        <begin position="718"/>
        <end position="744"/>
    </location>
</feature>
<proteinExistence type="inferred from homology"/>
<dbReference type="EMBL" id="OD000621">
    <property type="protein sequence ID" value="CAD7398486.1"/>
    <property type="molecule type" value="Genomic_DNA"/>
</dbReference>
<protein>
    <recommendedName>
        <fullName evidence="2">Protein KRI1 homolog</fullName>
    </recommendedName>
</protein>
<evidence type="ECO:0000259" key="4">
    <source>
        <dbReference type="Pfam" id="PF12936"/>
    </source>
</evidence>
<feature type="region of interest" description="Disordered" evidence="3">
    <location>
        <begin position="20"/>
        <end position="44"/>
    </location>
</feature>
<feature type="compositionally biased region" description="Basic residues" evidence="3">
    <location>
        <begin position="727"/>
        <end position="737"/>
    </location>
</feature>